<proteinExistence type="predicted"/>
<dbReference type="Proteomes" id="UP000293952">
    <property type="component" value="Unassembled WGS sequence"/>
</dbReference>
<accession>A0A4Q4KR81</accession>
<sequence length="125" mass="14223">MLRFILPSLVWTALVIILSLVPSSNVSLDNFQFKGVDKVAHFIMYTLLALFWAIGLKRQNIYVGIRRYALQISALGGFSMSVIIEFLQEYAVYTRSFEVLDLIANGIGCIFGIVLFKIIYKDSYK</sequence>
<dbReference type="OrthoDB" id="5472246at2"/>
<dbReference type="InterPro" id="IPR006976">
    <property type="entry name" value="VanZ-like"/>
</dbReference>
<organism evidence="3 4">
    <name type="scientific">Brumimicrobium glaciale</name>
    <dbReference type="NCBI Taxonomy" id="200475"/>
    <lineage>
        <taxon>Bacteria</taxon>
        <taxon>Pseudomonadati</taxon>
        <taxon>Bacteroidota</taxon>
        <taxon>Flavobacteriia</taxon>
        <taxon>Flavobacteriales</taxon>
        <taxon>Crocinitomicaceae</taxon>
        <taxon>Brumimicrobium</taxon>
    </lineage>
</organism>
<feature type="domain" description="VanZ-like" evidence="2">
    <location>
        <begin position="24"/>
        <end position="119"/>
    </location>
</feature>
<dbReference type="NCBIfam" id="NF037970">
    <property type="entry name" value="vanZ_1"/>
    <property type="match status" value="1"/>
</dbReference>
<evidence type="ECO:0000256" key="1">
    <source>
        <dbReference type="SAM" id="Phobius"/>
    </source>
</evidence>
<dbReference type="PANTHER" id="PTHR28008">
    <property type="entry name" value="DOMAIN PROTEIN, PUTATIVE (AFU_ORTHOLOGUE AFUA_3G10980)-RELATED"/>
    <property type="match status" value="1"/>
</dbReference>
<comment type="caution">
    <text evidence="3">The sequence shown here is derived from an EMBL/GenBank/DDBJ whole genome shotgun (WGS) entry which is preliminary data.</text>
</comment>
<feature type="transmembrane region" description="Helical" evidence="1">
    <location>
        <begin position="39"/>
        <end position="56"/>
    </location>
</feature>
<dbReference type="RefSeq" id="WP_130091922.1">
    <property type="nucleotide sequence ID" value="NZ_SETE01000001.1"/>
</dbReference>
<reference evidence="3 4" key="1">
    <citation type="submission" date="2019-02" db="EMBL/GenBank/DDBJ databases">
        <title>Genome sequence of the sea-ice species Brumimicrobium glaciale.</title>
        <authorList>
            <person name="Bowman J.P."/>
        </authorList>
    </citation>
    <scope>NUCLEOTIDE SEQUENCE [LARGE SCALE GENOMIC DNA]</scope>
    <source>
        <strain evidence="3 4">IC156</strain>
    </source>
</reference>
<name>A0A4Q4KR81_9FLAO</name>
<feature type="transmembrane region" description="Helical" evidence="1">
    <location>
        <begin position="68"/>
        <end position="87"/>
    </location>
</feature>
<keyword evidence="4" id="KW-1185">Reference proteome</keyword>
<dbReference type="EMBL" id="SETE01000001">
    <property type="protein sequence ID" value="RYM35555.1"/>
    <property type="molecule type" value="Genomic_DNA"/>
</dbReference>
<dbReference type="PANTHER" id="PTHR28008:SF1">
    <property type="entry name" value="DOMAIN PROTEIN, PUTATIVE (AFU_ORTHOLOGUE AFUA_3G10980)-RELATED"/>
    <property type="match status" value="1"/>
</dbReference>
<evidence type="ECO:0000259" key="2">
    <source>
        <dbReference type="Pfam" id="PF04892"/>
    </source>
</evidence>
<evidence type="ECO:0000313" key="4">
    <source>
        <dbReference type="Proteomes" id="UP000293952"/>
    </source>
</evidence>
<keyword evidence="1" id="KW-0812">Transmembrane</keyword>
<keyword evidence="1" id="KW-1133">Transmembrane helix</keyword>
<feature type="transmembrane region" description="Helical" evidence="1">
    <location>
        <begin position="99"/>
        <end position="120"/>
    </location>
</feature>
<gene>
    <name evidence="3" type="ORF">ERX46_00785</name>
</gene>
<dbReference type="AlphaFoldDB" id="A0A4Q4KR81"/>
<keyword evidence="1" id="KW-0472">Membrane</keyword>
<evidence type="ECO:0000313" key="3">
    <source>
        <dbReference type="EMBL" id="RYM35555.1"/>
    </source>
</evidence>
<protein>
    <submittedName>
        <fullName evidence="3">VanZ family protein</fullName>
    </submittedName>
</protein>
<dbReference type="Pfam" id="PF04892">
    <property type="entry name" value="VanZ"/>
    <property type="match status" value="1"/>
</dbReference>